<proteinExistence type="predicted"/>
<name>A0ABQ0E0I2_9PORP</name>
<protein>
    <submittedName>
        <fullName evidence="2">Uncharacterized protein</fullName>
    </submittedName>
</protein>
<organism evidence="2 3">
    <name type="scientific">Porphyromonas miyakawae</name>
    <dbReference type="NCBI Taxonomy" id="3137470"/>
    <lineage>
        <taxon>Bacteria</taxon>
        <taxon>Pseudomonadati</taxon>
        <taxon>Bacteroidota</taxon>
        <taxon>Bacteroidia</taxon>
        <taxon>Bacteroidales</taxon>
        <taxon>Porphyromonadaceae</taxon>
        <taxon>Porphyromonas</taxon>
    </lineage>
</organism>
<dbReference type="RefSeq" id="WP_411914988.1">
    <property type="nucleotide sequence ID" value="NZ_BAAFSF010000001.1"/>
</dbReference>
<sequence>MSFSIFLRMMLKGWPLFLLSFIAVAVMMKVLSQRTYIGQPSYRMTVMSRYADKVTNEYLLNGDNLAPTHLWDKNAPYQITQIYAYITSVDVIYRAGMDCGFDMSYAQKNKLRYVDVYNDLPYRLRFLDMNDMDQVKLIADWTQKGVRLTSPSGTFQSNPIDEKKFGEVSIALGDTAQTSIGRVVCLPQAANTCYPRTKLDLTQPVYVSKQSAVDVKTLFDKEMSLETESLGEDIPAYTFHVRIGGPVRLVTELLEGMAAQGEKYVHEMLQSDLMEERQLIEQSLRALSQKSAEGVISSEAAAKERNLLNMKLTRNISNSEALSVEHFLTVVDAPSSRHAKDGFNYLLFVLLTLGIIVPMLIIYYCWLKRGCIYEMSQLSALWHKKFVGSFKMGKSEKSLSLLDEQLDLLRTSLSDVDRLVIASPSYTQEVQLFVQRLVKNTRESGRSVVWHDLLPQGSTVHDGATPFYYRPGYLGSQAFDKDVQKLIGSIPQNGLLILTVAPEKVPFFLPKYATDLLVPVTAFRSRRKQIHHMEREMSRVADLDSVQIRTLWLHR</sequence>
<keyword evidence="1" id="KW-1133">Transmembrane helix</keyword>
<evidence type="ECO:0000256" key="1">
    <source>
        <dbReference type="SAM" id="Phobius"/>
    </source>
</evidence>
<feature type="transmembrane region" description="Helical" evidence="1">
    <location>
        <begin position="345"/>
        <end position="366"/>
    </location>
</feature>
<keyword evidence="1" id="KW-0472">Membrane</keyword>
<keyword evidence="1" id="KW-0812">Transmembrane</keyword>
<dbReference type="Proteomes" id="UP001628220">
    <property type="component" value="Unassembled WGS sequence"/>
</dbReference>
<evidence type="ECO:0000313" key="3">
    <source>
        <dbReference type="Proteomes" id="UP001628220"/>
    </source>
</evidence>
<evidence type="ECO:0000313" key="2">
    <source>
        <dbReference type="EMBL" id="GAB1251174.1"/>
    </source>
</evidence>
<dbReference type="EMBL" id="BAAFSF010000001">
    <property type="protein sequence ID" value="GAB1251174.1"/>
    <property type="molecule type" value="Genomic_DNA"/>
</dbReference>
<keyword evidence="3" id="KW-1185">Reference proteome</keyword>
<gene>
    <name evidence="2" type="ORF">Tsumi_02780</name>
</gene>
<reference evidence="2 3" key="1">
    <citation type="journal article" date="2025" name="Int. J. Syst. Evol. Microbiol.">
        <title>Desulfovibrio falkowii sp. nov., Porphyromonas miyakawae sp. nov., Mediterraneibacter flintii sp. nov. and Owariibacterium komagatae gen. nov., sp. nov., isolated from human faeces.</title>
        <authorList>
            <person name="Hamaguchi T."/>
            <person name="Ohara M."/>
            <person name="Hisatomi A."/>
            <person name="Sekiguchi K."/>
            <person name="Takeda J.I."/>
            <person name="Ueyama J."/>
            <person name="Ito M."/>
            <person name="Nishiwaki H."/>
            <person name="Ogi T."/>
            <person name="Hirayama M."/>
            <person name="Ohkuma M."/>
            <person name="Sakamoto M."/>
            <person name="Ohno K."/>
        </authorList>
    </citation>
    <scope>NUCLEOTIDE SEQUENCE [LARGE SCALE GENOMIC DNA]</scope>
    <source>
        <strain evidence="2 3">13CB11C</strain>
    </source>
</reference>
<comment type="caution">
    <text evidence="2">The sequence shown here is derived from an EMBL/GenBank/DDBJ whole genome shotgun (WGS) entry which is preliminary data.</text>
</comment>
<accession>A0ABQ0E0I2</accession>